<protein>
    <submittedName>
        <fullName evidence="2">Uncharacterized protein</fullName>
    </submittedName>
</protein>
<reference evidence="2 3" key="1">
    <citation type="submission" date="2016-10" db="EMBL/GenBank/DDBJ databases">
        <authorList>
            <person name="Varghese N."/>
            <person name="Submissions S."/>
        </authorList>
    </citation>
    <scope>NUCLEOTIDE SEQUENCE [LARGE SCALE GENOMIC DNA]</scope>
    <source>
        <strain evidence="2 3">DSM 21822</strain>
    </source>
</reference>
<evidence type="ECO:0000256" key="1">
    <source>
        <dbReference type="SAM" id="MobiDB-lite"/>
    </source>
</evidence>
<sequence>MGDILSFQPKRSSGTREKRGQSTDATIIIFPGVRYERLDGTRMKTPTSGSKPRPSRH</sequence>
<name>A0A1I3WSR0_9HYPH</name>
<accession>A0A1I3WSR0</accession>
<evidence type="ECO:0000313" key="2">
    <source>
        <dbReference type="EMBL" id="SFK09491.1"/>
    </source>
</evidence>
<gene>
    <name evidence="2" type="ORF">SAMN04488498_102401</name>
</gene>
<feature type="region of interest" description="Disordered" evidence="1">
    <location>
        <begin position="1"/>
        <end position="25"/>
    </location>
</feature>
<dbReference type="Proteomes" id="UP000323300">
    <property type="component" value="Unassembled WGS sequence"/>
</dbReference>
<organism evidence="2 3">
    <name type="scientific">Neomesorhizobium albiziae</name>
    <dbReference type="NCBI Taxonomy" id="335020"/>
    <lineage>
        <taxon>Bacteria</taxon>
        <taxon>Pseudomonadati</taxon>
        <taxon>Pseudomonadota</taxon>
        <taxon>Alphaproteobacteria</taxon>
        <taxon>Hyphomicrobiales</taxon>
        <taxon>Phyllobacteriaceae</taxon>
        <taxon>Neomesorhizobium</taxon>
    </lineage>
</organism>
<feature type="region of interest" description="Disordered" evidence="1">
    <location>
        <begin position="37"/>
        <end position="57"/>
    </location>
</feature>
<dbReference type="EMBL" id="FOSL01000002">
    <property type="protein sequence ID" value="SFK09491.1"/>
    <property type="molecule type" value="Genomic_DNA"/>
</dbReference>
<keyword evidence="3" id="KW-1185">Reference proteome</keyword>
<dbReference type="AlphaFoldDB" id="A0A1I3WSR0"/>
<proteinExistence type="predicted"/>
<evidence type="ECO:0000313" key="3">
    <source>
        <dbReference type="Proteomes" id="UP000323300"/>
    </source>
</evidence>